<accession>A0A4S2N5U0</accession>
<dbReference type="EMBL" id="ML220112">
    <property type="protein sequence ID" value="TGZ84610.1"/>
    <property type="molecule type" value="Genomic_DNA"/>
</dbReference>
<keyword evidence="3" id="KW-1185">Reference proteome</keyword>
<dbReference type="PANTHER" id="PTHR34815:SF2">
    <property type="entry name" value="N-ACETYLTRANSFERASE DOMAIN-CONTAINING PROTEIN"/>
    <property type="match status" value="1"/>
</dbReference>
<dbReference type="FunCoup" id="A0A4S2N5U0">
    <property type="interactions" value="95"/>
</dbReference>
<reference evidence="2 3" key="1">
    <citation type="submission" date="2019-04" db="EMBL/GenBank/DDBJ databases">
        <title>Comparative genomics and transcriptomics to analyze fruiting body development in filamentous ascomycetes.</title>
        <authorList>
            <consortium name="DOE Joint Genome Institute"/>
            <person name="Lutkenhaus R."/>
            <person name="Traeger S."/>
            <person name="Breuer J."/>
            <person name="Kuo A."/>
            <person name="Lipzen A."/>
            <person name="Pangilinan J."/>
            <person name="Dilworth D."/>
            <person name="Sandor L."/>
            <person name="Poggeler S."/>
            <person name="Barry K."/>
            <person name="Grigoriev I.V."/>
            <person name="Nowrousian M."/>
        </authorList>
    </citation>
    <scope>NUCLEOTIDE SEQUENCE [LARGE SCALE GENOMIC DNA]</scope>
    <source>
        <strain evidence="2 3">CBS 389.68</strain>
    </source>
</reference>
<proteinExistence type="predicted"/>
<dbReference type="PANTHER" id="PTHR34815">
    <property type="entry name" value="LYSINE ACETYLTRANSFERASE"/>
    <property type="match status" value="1"/>
</dbReference>
<feature type="domain" description="LYC1 C-terminal" evidence="1">
    <location>
        <begin position="165"/>
        <end position="363"/>
    </location>
</feature>
<protein>
    <recommendedName>
        <fullName evidence="1">LYC1 C-terminal domain-containing protein</fullName>
    </recommendedName>
</protein>
<evidence type="ECO:0000313" key="3">
    <source>
        <dbReference type="Proteomes" id="UP000298138"/>
    </source>
</evidence>
<dbReference type="Proteomes" id="UP000298138">
    <property type="component" value="Unassembled WGS sequence"/>
</dbReference>
<dbReference type="STRING" id="341454.A0A4S2N5U0"/>
<dbReference type="Gene3D" id="3.40.630.30">
    <property type="match status" value="1"/>
</dbReference>
<evidence type="ECO:0000313" key="2">
    <source>
        <dbReference type="EMBL" id="TGZ84610.1"/>
    </source>
</evidence>
<name>A0A4S2N5U0_9PEZI</name>
<sequence length="365" mass="41443">MTGPESPYALRPATAAEIDYIRNLNAEMWAKDLSVETYHERERTIGSTTLTRNGGIRSWVLVNPNSDRPNDILSSCETIRKHTLISRPPAPGTKEARVSEADAQGIGSVFTPKEHRGRGYAGILMALLKEKLMRENEEGFSVLYSDIGKKFYAKHGWMPHASAHIEFPVDGAGPVEDVRYLHSSDLHALCDKDVQALRQKLRKPESHTRVTFLPDWKTMEWHHAREEFVAPHARPNMRKKPENKGAISADGKRWIIWNRDFMGDEPTLYILRVANMSEGQDPMEGVREISKLFKAALNEAKKWGLEKVVLWNPDDETIEAAKRVSSGKVEYVERDTDSIPSLMMHTGESGMEYIEWLGNEKYVST</sequence>
<dbReference type="OrthoDB" id="2020070at2759"/>
<dbReference type="InParanoid" id="A0A4S2N5U0"/>
<evidence type="ECO:0000259" key="1">
    <source>
        <dbReference type="Pfam" id="PF22998"/>
    </source>
</evidence>
<dbReference type="InterPro" id="IPR053013">
    <property type="entry name" value="LAT"/>
</dbReference>
<organism evidence="2 3">
    <name type="scientific">Ascodesmis nigricans</name>
    <dbReference type="NCBI Taxonomy" id="341454"/>
    <lineage>
        <taxon>Eukaryota</taxon>
        <taxon>Fungi</taxon>
        <taxon>Dikarya</taxon>
        <taxon>Ascomycota</taxon>
        <taxon>Pezizomycotina</taxon>
        <taxon>Pezizomycetes</taxon>
        <taxon>Pezizales</taxon>
        <taxon>Ascodesmidaceae</taxon>
        <taxon>Ascodesmis</taxon>
    </lineage>
</organism>
<gene>
    <name evidence="2" type="ORF">EX30DRAFT_4404</name>
</gene>
<dbReference type="Pfam" id="PF22998">
    <property type="entry name" value="GNAT_LYC1-like"/>
    <property type="match status" value="1"/>
</dbReference>
<dbReference type="InterPro" id="IPR055100">
    <property type="entry name" value="GNAT_LYC1-like"/>
</dbReference>
<dbReference type="SUPFAM" id="SSF55729">
    <property type="entry name" value="Acyl-CoA N-acyltransferases (Nat)"/>
    <property type="match status" value="1"/>
</dbReference>
<dbReference type="InterPro" id="IPR016181">
    <property type="entry name" value="Acyl_CoA_acyltransferase"/>
</dbReference>
<dbReference type="AlphaFoldDB" id="A0A4S2N5U0"/>